<organism evidence="2">
    <name type="scientific">Schlesneria paludicola</name>
    <dbReference type="NCBI Taxonomy" id="360056"/>
    <lineage>
        <taxon>Bacteria</taxon>
        <taxon>Pseudomonadati</taxon>
        <taxon>Planctomycetota</taxon>
        <taxon>Planctomycetia</taxon>
        <taxon>Planctomycetales</taxon>
        <taxon>Planctomycetaceae</taxon>
        <taxon>Schlesneria</taxon>
    </lineage>
</organism>
<dbReference type="EMBL" id="DSVQ01000019">
    <property type="protein sequence ID" value="HGT41077.1"/>
    <property type="molecule type" value="Genomic_DNA"/>
</dbReference>
<dbReference type="AlphaFoldDB" id="A0A7C4LQP6"/>
<evidence type="ECO:0000259" key="1">
    <source>
        <dbReference type="PROSITE" id="PS51833"/>
    </source>
</evidence>
<feature type="domain" description="HDOD" evidence="1">
    <location>
        <begin position="28"/>
        <end position="222"/>
    </location>
</feature>
<name>A0A7C4LQP6_9PLAN</name>
<dbReference type="SUPFAM" id="SSF109604">
    <property type="entry name" value="HD-domain/PDEase-like"/>
    <property type="match status" value="1"/>
</dbReference>
<dbReference type="InterPro" id="IPR052340">
    <property type="entry name" value="RNase_Y/CdgJ"/>
</dbReference>
<dbReference type="InterPro" id="IPR013976">
    <property type="entry name" value="HDOD"/>
</dbReference>
<dbReference type="Pfam" id="PF08668">
    <property type="entry name" value="HDOD"/>
    <property type="match status" value="1"/>
</dbReference>
<comment type="caution">
    <text evidence="2">The sequence shown here is derived from an EMBL/GenBank/DDBJ whole genome shotgun (WGS) entry which is preliminary data.</text>
</comment>
<protein>
    <submittedName>
        <fullName evidence="2">HDOD domain-containing protein</fullName>
    </submittedName>
</protein>
<sequence length="309" mass="34480">MTEINWTQLREHALQGCSLDALPSTVSLPALPIAVTRFIERSRDERTTLKQLAAIVETDTGLTVELLRHVNSSYIGLREKAKTAQQALAVLGLRQSKLFVITTGTQAAVLARRSKLLNQNCFWNSCLQKALFAREVAKLLKTDPELAFSGALLQDYLLPVLTNDLYPVYARFTEERTEQPECLVAYEDAQFRWNHATAGALLAVRWKLPDELVCCILFHHRGLHILADPQLARSPVAAVAISALLPDQLRQNLYGLAQLVFLQQKWPGFDLQTLVEQVDSEHAALGMGVENAFPLSRWCQQALTARAAL</sequence>
<proteinExistence type="predicted"/>
<reference evidence="2" key="1">
    <citation type="journal article" date="2020" name="mSystems">
        <title>Genome- and Community-Level Interaction Insights into Carbon Utilization and Element Cycling Functions of Hydrothermarchaeota in Hydrothermal Sediment.</title>
        <authorList>
            <person name="Zhou Z."/>
            <person name="Liu Y."/>
            <person name="Xu W."/>
            <person name="Pan J."/>
            <person name="Luo Z.H."/>
            <person name="Li M."/>
        </authorList>
    </citation>
    <scope>NUCLEOTIDE SEQUENCE [LARGE SCALE GENOMIC DNA]</scope>
    <source>
        <strain evidence="2">SpSt-508</strain>
    </source>
</reference>
<dbReference type="PROSITE" id="PS51833">
    <property type="entry name" value="HDOD"/>
    <property type="match status" value="1"/>
</dbReference>
<dbReference type="PANTHER" id="PTHR33525:SF3">
    <property type="entry name" value="RIBONUCLEASE Y"/>
    <property type="match status" value="1"/>
</dbReference>
<evidence type="ECO:0000313" key="2">
    <source>
        <dbReference type="EMBL" id="HGT41077.1"/>
    </source>
</evidence>
<dbReference type="Gene3D" id="1.10.3210.10">
    <property type="entry name" value="Hypothetical protein af1432"/>
    <property type="match status" value="1"/>
</dbReference>
<accession>A0A7C4LQP6</accession>
<gene>
    <name evidence="2" type="ORF">ENS64_17665</name>
</gene>
<dbReference type="PANTHER" id="PTHR33525">
    <property type="match status" value="1"/>
</dbReference>